<feature type="region of interest" description="Disordered" evidence="1">
    <location>
        <begin position="1"/>
        <end position="32"/>
    </location>
</feature>
<name>A0A8X6NJB7_NEPPI</name>
<evidence type="ECO:0000313" key="3">
    <source>
        <dbReference type="Proteomes" id="UP000887013"/>
    </source>
</evidence>
<evidence type="ECO:0000256" key="1">
    <source>
        <dbReference type="SAM" id="MobiDB-lite"/>
    </source>
</evidence>
<organism evidence="2 3">
    <name type="scientific">Nephila pilipes</name>
    <name type="common">Giant wood spider</name>
    <name type="synonym">Nephila maculata</name>
    <dbReference type="NCBI Taxonomy" id="299642"/>
    <lineage>
        <taxon>Eukaryota</taxon>
        <taxon>Metazoa</taxon>
        <taxon>Ecdysozoa</taxon>
        <taxon>Arthropoda</taxon>
        <taxon>Chelicerata</taxon>
        <taxon>Arachnida</taxon>
        <taxon>Araneae</taxon>
        <taxon>Araneomorphae</taxon>
        <taxon>Entelegynae</taxon>
        <taxon>Araneoidea</taxon>
        <taxon>Nephilidae</taxon>
        <taxon>Nephila</taxon>
    </lineage>
</organism>
<protein>
    <submittedName>
        <fullName evidence="2">Uncharacterized protein</fullName>
    </submittedName>
</protein>
<keyword evidence="3" id="KW-1185">Reference proteome</keyword>
<dbReference type="EMBL" id="BMAW01058800">
    <property type="protein sequence ID" value="GFT18112.1"/>
    <property type="molecule type" value="Genomic_DNA"/>
</dbReference>
<gene>
    <name evidence="2" type="ORF">NPIL_318701</name>
</gene>
<comment type="caution">
    <text evidence="2">The sequence shown here is derived from an EMBL/GenBank/DDBJ whole genome shotgun (WGS) entry which is preliminary data.</text>
</comment>
<accession>A0A8X6NJB7</accession>
<dbReference type="AlphaFoldDB" id="A0A8X6NJB7"/>
<feature type="region of interest" description="Disordered" evidence="1">
    <location>
        <begin position="52"/>
        <end position="72"/>
    </location>
</feature>
<evidence type="ECO:0000313" key="2">
    <source>
        <dbReference type="EMBL" id="GFT18112.1"/>
    </source>
</evidence>
<proteinExistence type="predicted"/>
<sequence>MTSNELNGNSITPTKVNRFGKGQWHYRTGPPPPLTALMTTTYLTGDVDIGRSISDTSIAGEPHQDIPSYDFD</sequence>
<dbReference type="Proteomes" id="UP000887013">
    <property type="component" value="Unassembled WGS sequence"/>
</dbReference>
<reference evidence="2" key="1">
    <citation type="submission" date="2020-08" db="EMBL/GenBank/DDBJ databases">
        <title>Multicomponent nature underlies the extraordinary mechanical properties of spider dragline silk.</title>
        <authorList>
            <person name="Kono N."/>
            <person name="Nakamura H."/>
            <person name="Mori M."/>
            <person name="Yoshida Y."/>
            <person name="Ohtoshi R."/>
            <person name="Malay A.D."/>
            <person name="Moran D.A.P."/>
            <person name="Tomita M."/>
            <person name="Numata K."/>
            <person name="Arakawa K."/>
        </authorList>
    </citation>
    <scope>NUCLEOTIDE SEQUENCE</scope>
</reference>
<feature type="compositionally biased region" description="Polar residues" evidence="1">
    <location>
        <begin position="1"/>
        <end position="15"/>
    </location>
</feature>